<dbReference type="CTD" id="191473"/>
<dbReference type="SMR" id="Q23683"/>
<dbReference type="Proteomes" id="UP000001940">
    <property type="component" value="Chromosome II"/>
</dbReference>
<dbReference type="UCSC" id="ZK970.7">
    <property type="organism name" value="c. elegans"/>
</dbReference>
<dbReference type="EMBL" id="BX284602">
    <property type="protein sequence ID" value="CAA88891.1"/>
    <property type="molecule type" value="Genomic_DNA"/>
</dbReference>
<dbReference type="PANTHER" id="PTHR21593:SF36">
    <property type="entry name" value="DUF148 DOMAIN-CONTAINING PROTEIN-RELATED"/>
    <property type="match status" value="1"/>
</dbReference>
<feature type="domain" description="SXP/RAL-2 family protein Ani s 5-like cation-binding" evidence="2">
    <location>
        <begin position="34"/>
        <end position="138"/>
    </location>
</feature>
<feature type="signal peptide" evidence="1">
    <location>
        <begin position="1"/>
        <end position="19"/>
    </location>
</feature>
<evidence type="ECO:0000259" key="2">
    <source>
        <dbReference type="Pfam" id="PF02520"/>
    </source>
</evidence>
<dbReference type="eggNOG" id="ENOG502TGVX">
    <property type="taxonomic scope" value="Eukaryota"/>
</dbReference>
<evidence type="ECO:0000313" key="3">
    <source>
        <dbReference type="EMBL" id="CAA88891.1"/>
    </source>
</evidence>
<dbReference type="IntAct" id="Q23683">
    <property type="interactions" value="1"/>
</dbReference>
<dbReference type="HOGENOM" id="CLU_1733096_0_0_1"/>
<organism evidence="3 4">
    <name type="scientific">Caenorhabditis elegans</name>
    <dbReference type="NCBI Taxonomy" id="6239"/>
    <lineage>
        <taxon>Eukaryota</taxon>
        <taxon>Metazoa</taxon>
        <taxon>Ecdysozoa</taxon>
        <taxon>Nematoda</taxon>
        <taxon>Chromadorea</taxon>
        <taxon>Rhabditida</taxon>
        <taxon>Rhabditina</taxon>
        <taxon>Rhabditomorpha</taxon>
        <taxon>Rhabditoidea</taxon>
        <taxon>Rhabditidae</taxon>
        <taxon>Peloderinae</taxon>
        <taxon>Caenorhabditis</taxon>
    </lineage>
</organism>
<dbReference type="GeneID" id="191473"/>
<dbReference type="OrthoDB" id="5813646at2759"/>
<evidence type="ECO:0000313" key="4">
    <source>
        <dbReference type="Proteomes" id="UP000001940"/>
    </source>
</evidence>
<dbReference type="PaxDb" id="6239-ZK970.7"/>
<keyword evidence="6" id="KW-1267">Proteomics identification</keyword>
<dbReference type="PIR" id="T28131">
    <property type="entry name" value="T28131"/>
</dbReference>
<evidence type="ECO:0007829" key="6">
    <source>
        <dbReference type="PeptideAtlas" id="Q23683"/>
    </source>
</evidence>
<dbReference type="Bgee" id="WBGene00014173">
    <property type="expression patterns" value="Expressed in adult organism and 4 other cell types or tissues"/>
</dbReference>
<evidence type="ECO:0000256" key="1">
    <source>
        <dbReference type="SAM" id="SignalP"/>
    </source>
</evidence>
<dbReference type="KEGG" id="cel:CELE_ZK970.7"/>
<dbReference type="AGR" id="WB:WBGene00014173"/>
<dbReference type="PeptideAtlas" id="Q23683"/>
<dbReference type="InterPro" id="IPR052823">
    <property type="entry name" value="SXP/RAL-2_related"/>
</dbReference>
<name>Q23683_CAEEL</name>
<protein>
    <submittedName>
        <fullName evidence="3">SXP/RAL-2 family protein Ani s 5-like cation-binding domain-containing protein</fullName>
    </submittedName>
</protein>
<dbReference type="InParanoid" id="Q23683"/>
<keyword evidence="4" id="KW-1185">Reference proteome</keyword>
<dbReference type="AlphaFoldDB" id="Q23683"/>
<dbReference type="RefSeq" id="NP_496220.1">
    <property type="nucleotide sequence ID" value="NM_063819.4"/>
</dbReference>
<dbReference type="OMA" id="NIMDCNI"/>
<dbReference type="WormBase" id="ZK970.7">
    <property type="protein sequence ID" value="CE02407"/>
    <property type="gene ID" value="WBGene00014173"/>
    <property type="gene designation" value="srlf-34"/>
</dbReference>
<dbReference type="STRING" id="6239.ZK970.7.1"/>
<dbReference type="Pfam" id="PF02520">
    <property type="entry name" value="ANIS5_cation-bd"/>
    <property type="match status" value="1"/>
</dbReference>
<feature type="chain" id="PRO_5004201372" evidence="1">
    <location>
        <begin position="20"/>
        <end position="147"/>
    </location>
</feature>
<reference evidence="3 4" key="1">
    <citation type="journal article" date="1998" name="Science">
        <title>Genome sequence of the nematode C. elegans: a platform for investigating biology.</title>
        <authorList>
            <consortium name="The C. elegans sequencing consortium"/>
            <person name="Sulson J.E."/>
            <person name="Waterston R."/>
        </authorList>
    </citation>
    <scope>NUCLEOTIDE SEQUENCE [LARGE SCALE GENOMIC DNA]</scope>
    <source>
        <strain evidence="3 4">Bristol N2</strain>
    </source>
</reference>
<keyword evidence="1" id="KW-0732">Signal</keyword>
<gene>
    <name evidence="3 5" type="primary">srlf-34</name>
    <name evidence="3" type="ORF">CELE_ZK970.7</name>
    <name evidence="5" type="ORF">ZK970.7</name>
</gene>
<dbReference type="PhylomeDB" id="Q23683"/>
<dbReference type="FunCoup" id="Q23683">
    <property type="interactions" value="8"/>
</dbReference>
<dbReference type="InterPro" id="IPR003677">
    <property type="entry name" value="ANIS5_cation-bd"/>
</dbReference>
<evidence type="ECO:0000313" key="5">
    <source>
        <dbReference type="WormBase" id="ZK970.7"/>
    </source>
</evidence>
<dbReference type="GO" id="GO:0010332">
    <property type="term" value="P:response to gamma radiation"/>
    <property type="evidence" value="ECO:0000270"/>
    <property type="project" value="WormBase"/>
</dbReference>
<sequence length="147" mass="15913">MCRLAILALFSVAMVSVYGQDTPPPFLRNATPDQLKSFQQMIQSNGHLTETAMGAKIQEWVDQQGGKVAADWKDFQEFIKGQQGKSEAAHQTAISSFSPEAKKADAELTAISNDASLSIKAKGDKIQAYLTTLPANVKAELEKAQGQ</sequence>
<dbReference type="PANTHER" id="PTHR21593">
    <property type="entry name" value="PRION-LIKE- Q/N-RICH -DOMAIN-BEARING PROTEIN PROTEIN"/>
    <property type="match status" value="1"/>
</dbReference>
<accession>Q23683</accession>
<proteinExistence type="evidence at protein level"/>